<feature type="active site" description="Proton donor/acceptor" evidence="2">
    <location>
        <position position="170"/>
    </location>
</feature>
<dbReference type="InterPro" id="IPR023365">
    <property type="entry name" value="Sortase_dom-sf"/>
</dbReference>
<organism evidence="4 5">
    <name type="scientific">Cohnella cholangitidis</name>
    <dbReference type="NCBI Taxonomy" id="2598458"/>
    <lineage>
        <taxon>Bacteria</taxon>
        <taxon>Bacillati</taxon>
        <taxon>Bacillota</taxon>
        <taxon>Bacilli</taxon>
        <taxon>Bacillales</taxon>
        <taxon>Paenibacillaceae</taxon>
        <taxon>Cohnella</taxon>
    </lineage>
</organism>
<name>A0A7G5C444_9BACL</name>
<gene>
    <name evidence="4" type="primary">srtB</name>
    <name evidence="4" type="ORF">FPL14_24490</name>
</gene>
<proteinExistence type="predicted"/>
<dbReference type="Proteomes" id="UP000515679">
    <property type="component" value="Chromosome"/>
</dbReference>
<dbReference type="Pfam" id="PF04203">
    <property type="entry name" value="Sortase"/>
    <property type="match status" value="1"/>
</dbReference>
<dbReference type="AlphaFoldDB" id="A0A7G5C444"/>
<dbReference type="InterPro" id="IPR005754">
    <property type="entry name" value="Sortase"/>
</dbReference>
<dbReference type="CDD" id="cd05826">
    <property type="entry name" value="Sortase_B"/>
    <property type="match status" value="1"/>
</dbReference>
<dbReference type="KEGG" id="cchl:FPL14_24490"/>
<dbReference type="InterPro" id="IPR009835">
    <property type="entry name" value="SrtB"/>
</dbReference>
<evidence type="ECO:0000256" key="3">
    <source>
        <dbReference type="SAM" id="Phobius"/>
    </source>
</evidence>
<keyword evidence="5" id="KW-1185">Reference proteome</keyword>
<keyword evidence="3" id="KW-0472">Membrane</keyword>
<dbReference type="EC" id="3.4.22.71" evidence="4"/>
<feature type="transmembrane region" description="Helical" evidence="3">
    <location>
        <begin position="7"/>
        <end position="25"/>
    </location>
</feature>
<dbReference type="GO" id="GO:0016787">
    <property type="term" value="F:hydrolase activity"/>
    <property type="evidence" value="ECO:0007669"/>
    <property type="project" value="UniProtKB-KW"/>
</dbReference>
<dbReference type="EMBL" id="CP041969">
    <property type="protein sequence ID" value="QMV43978.1"/>
    <property type="molecule type" value="Genomic_DNA"/>
</dbReference>
<sequence>MQKSIRIALSIISLGVFTYSLVMIVEKYYSSYRDNRQYEQLRVQVAEARTTDIPKVKEQIFQIATPDAPVEDEKIQNNVPYEILSGDPVKLDENGVLKQYSELHMQNSDFIGWIEMPGFNKPIDYPVMQAEDNDFYLKRDFNKKHSISGTIFMDYTNNPREDRNIVLYGHAMNDRTMFGDLMDFYREPDKYEKLTKIYLDFLDVQMEYEIFSTYTELQDYNYRQADFADDKEFMDFLIRINDKSVYDYHVDLTPQDKILTLSTCNNKMGAEYRTVIHARLVTQTKYNNSTAL</sequence>
<evidence type="ECO:0000256" key="1">
    <source>
        <dbReference type="ARBA" id="ARBA00022801"/>
    </source>
</evidence>
<evidence type="ECO:0000256" key="2">
    <source>
        <dbReference type="PIRSR" id="PIRSR605754-1"/>
    </source>
</evidence>
<evidence type="ECO:0000313" key="4">
    <source>
        <dbReference type="EMBL" id="QMV43978.1"/>
    </source>
</evidence>
<evidence type="ECO:0000313" key="5">
    <source>
        <dbReference type="Proteomes" id="UP000515679"/>
    </source>
</evidence>
<dbReference type="Gene3D" id="2.40.260.10">
    <property type="entry name" value="Sortase"/>
    <property type="match status" value="1"/>
</dbReference>
<dbReference type="RefSeq" id="WP_182300211.1">
    <property type="nucleotide sequence ID" value="NZ_CP041969.1"/>
</dbReference>
<dbReference type="SUPFAM" id="SSF63817">
    <property type="entry name" value="Sortase"/>
    <property type="match status" value="1"/>
</dbReference>
<accession>A0A7G5C444</accession>
<protein>
    <submittedName>
        <fullName evidence="4">Class B sortase</fullName>
        <ecNumber evidence="4">3.4.22.71</ecNumber>
    </submittedName>
</protein>
<keyword evidence="3" id="KW-0812">Transmembrane</keyword>
<feature type="active site" description="Acyl-thioester intermediate" evidence="2">
    <location>
        <position position="264"/>
    </location>
</feature>
<reference evidence="4 5" key="1">
    <citation type="submission" date="2019-07" db="EMBL/GenBank/DDBJ databases">
        <authorList>
            <person name="Kim J.K."/>
            <person name="Cheong H.-M."/>
            <person name="Choi Y."/>
            <person name="Hwang K.J."/>
            <person name="Lee S."/>
            <person name="Choi C."/>
        </authorList>
    </citation>
    <scope>NUCLEOTIDE SEQUENCE [LARGE SCALE GENOMIC DNA]</scope>
    <source>
        <strain evidence="4 5">KS 22</strain>
    </source>
</reference>
<dbReference type="NCBIfam" id="TIGR03064">
    <property type="entry name" value="sortase_srtB"/>
    <property type="match status" value="1"/>
</dbReference>
<keyword evidence="1 4" id="KW-0378">Hydrolase</keyword>
<keyword evidence="3" id="KW-1133">Transmembrane helix</keyword>